<sequence>MSTKEQRQTQLTIHISRPKKVWLVQFGQVICIFRKLFTDYTECYQNMNSHANAKPDSKKNQSSNKPENQVKTSSAAVFTVWNKSDKSKPSPNSKAVSTKTVFSHSLSHRSFTGLF</sequence>
<reference evidence="2" key="1">
    <citation type="submission" date="2015-10" db="EMBL/GenBank/DDBJ databases">
        <title>EvidentialGene: Evidence-directed Construction of Complete mRNA Transcriptomes without Genomes.</title>
        <authorList>
            <person name="Gilbert D.G."/>
        </authorList>
    </citation>
    <scope>NUCLEOTIDE SEQUENCE</scope>
</reference>
<gene>
    <name evidence="3" type="ORF">APZ42_017294</name>
</gene>
<dbReference type="EMBL" id="LRGB01000687">
    <property type="protein sequence ID" value="KZS16694.1"/>
    <property type="molecule type" value="Genomic_DNA"/>
</dbReference>
<feature type="compositionally biased region" description="Polar residues" evidence="1">
    <location>
        <begin position="60"/>
        <end position="76"/>
    </location>
</feature>
<dbReference type="Proteomes" id="UP000076858">
    <property type="component" value="Unassembled WGS sequence"/>
</dbReference>
<reference evidence="3 4" key="2">
    <citation type="submission" date="2016-03" db="EMBL/GenBank/DDBJ databases">
        <title>EvidentialGene: Evidence-directed Construction of Genes on Genomes.</title>
        <authorList>
            <person name="Gilbert D.G."/>
            <person name="Choi J.-H."/>
            <person name="Mockaitis K."/>
            <person name="Colbourne J."/>
            <person name="Pfrender M."/>
        </authorList>
    </citation>
    <scope>NUCLEOTIDE SEQUENCE [LARGE SCALE GENOMIC DNA]</scope>
    <source>
        <strain evidence="3 4">Xinb3</strain>
        <tissue evidence="3">Complete organism</tissue>
    </source>
</reference>
<name>A0A0P6F8M0_9CRUS</name>
<evidence type="ECO:0000313" key="2">
    <source>
        <dbReference type="EMBL" id="JAN41652.1"/>
    </source>
</evidence>
<accession>A0A0P6F8M0</accession>
<proteinExistence type="predicted"/>
<dbReference type="AlphaFoldDB" id="A0A0P6F8M0"/>
<dbReference type="EMBL" id="GDIQ01053085">
    <property type="protein sequence ID" value="JAN41652.1"/>
    <property type="molecule type" value="Transcribed_RNA"/>
</dbReference>
<feature type="region of interest" description="Disordered" evidence="1">
    <location>
        <begin position="48"/>
        <end position="115"/>
    </location>
</feature>
<evidence type="ECO:0000256" key="1">
    <source>
        <dbReference type="SAM" id="MobiDB-lite"/>
    </source>
</evidence>
<evidence type="ECO:0000313" key="4">
    <source>
        <dbReference type="Proteomes" id="UP000076858"/>
    </source>
</evidence>
<evidence type="ECO:0000313" key="3">
    <source>
        <dbReference type="EMBL" id="KZS16694.1"/>
    </source>
</evidence>
<organism evidence="2">
    <name type="scientific">Daphnia magna</name>
    <dbReference type="NCBI Taxonomy" id="35525"/>
    <lineage>
        <taxon>Eukaryota</taxon>
        <taxon>Metazoa</taxon>
        <taxon>Ecdysozoa</taxon>
        <taxon>Arthropoda</taxon>
        <taxon>Crustacea</taxon>
        <taxon>Branchiopoda</taxon>
        <taxon>Diplostraca</taxon>
        <taxon>Cladocera</taxon>
        <taxon>Anomopoda</taxon>
        <taxon>Daphniidae</taxon>
        <taxon>Daphnia</taxon>
    </lineage>
</organism>
<protein>
    <submittedName>
        <fullName evidence="2">Uncharacterized protein</fullName>
    </submittedName>
</protein>
<keyword evidence="4" id="KW-1185">Reference proteome</keyword>
<feature type="compositionally biased region" description="Polar residues" evidence="1">
    <location>
        <begin position="95"/>
        <end position="115"/>
    </location>
</feature>